<dbReference type="EMBL" id="FO818638">
    <property type="protein sequence ID" value="CDM92229.1"/>
    <property type="molecule type" value="Genomic_DNA"/>
</dbReference>
<reference evidence="1 2" key="1">
    <citation type="submission" date="2014-02" db="EMBL/GenBank/DDBJ databases">
        <authorList>
            <person name="Genoscope - CEA"/>
        </authorList>
    </citation>
    <scope>NUCLEOTIDE SEQUENCE [LARGE SCALE GENOMIC DNA]</scope>
    <source>
        <strain evidence="1 2">CS03</strain>
        <plasmid evidence="2">Plasmid</plasmid>
    </source>
</reference>
<sequence>MTYKMDNGRKIHLNVLYEKNFLTHWQGRKNQGADTSMTYPDGTIIYNGDVIPDFDKLIRILESRDSKQTKMTAAGINPTYLYEDQASGKREDRPGLETKVSELCKELDITRQTLYRHYPLMGSCVQMGKNCLAGSDCGLISH</sequence>
<dbReference type="RefSeq" id="WP_052726136.1">
    <property type="nucleotide sequence ID" value="NZ_CAWMEF010000003.1"/>
</dbReference>
<gene>
    <name evidence="1" type="ORF">XBW1_mp0110</name>
</gene>
<dbReference type="Proteomes" id="UP000032930">
    <property type="component" value="Plasmid megaplasmid"/>
</dbReference>
<evidence type="ECO:0000313" key="2">
    <source>
        <dbReference type="Proteomes" id="UP000032930"/>
    </source>
</evidence>
<dbReference type="KEGG" id="xbv:XBW1_mp0110"/>
<proteinExistence type="predicted"/>
<evidence type="ECO:0000313" key="1">
    <source>
        <dbReference type="EMBL" id="CDM92229.1"/>
    </source>
</evidence>
<name>A0A0B6XGQ9_XENBV</name>
<protein>
    <submittedName>
        <fullName evidence="1">Uncharacterized protein</fullName>
    </submittedName>
</protein>
<dbReference type="AlphaFoldDB" id="A0A0B6XGQ9"/>
<accession>A0A0B6XGQ9</accession>
<organism evidence="1 2">
    <name type="scientific">Xenorhabdus bovienii</name>
    <name type="common">Xenorhabdus nematophila subsp. bovienii</name>
    <dbReference type="NCBI Taxonomy" id="40576"/>
    <lineage>
        <taxon>Bacteria</taxon>
        <taxon>Pseudomonadati</taxon>
        <taxon>Pseudomonadota</taxon>
        <taxon>Gammaproteobacteria</taxon>
        <taxon>Enterobacterales</taxon>
        <taxon>Morganellaceae</taxon>
        <taxon>Xenorhabdus</taxon>
    </lineage>
</organism>